<protein>
    <submittedName>
        <fullName evidence="1">Uncharacterized protein</fullName>
    </submittedName>
</protein>
<sequence length="49" mass="5592">MGTMRLAIYLIVAAIPEPIVNLKTVKFPAKVYHGGQIQRMTRKEFESIM</sequence>
<organism evidence="1 2">
    <name type="scientific">Andreesenia angusta</name>
    <dbReference type="NCBI Taxonomy" id="39480"/>
    <lineage>
        <taxon>Bacteria</taxon>
        <taxon>Bacillati</taxon>
        <taxon>Bacillota</taxon>
        <taxon>Tissierellia</taxon>
        <taxon>Tissierellales</taxon>
        <taxon>Gottschalkiaceae</taxon>
        <taxon>Andreesenia</taxon>
    </lineage>
</organism>
<accession>A0A1S1V909</accession>
<proteinExistence type="predicted"/>
<evidence type="ECO:0000313" key="2">
    <source>
        <dbReference type="Proteomes" id="UP000180254"/>
    </source>
</evidence>
<name>A0A1S1V909_9FIRM</name>
<keyword evidence="2" id="KW-1185">Reference proteome</keyword>
<dbReference type="AlphaFoldDB" id="A0A1S1V909"/>
<dbReference type="Proteomes" id="UP000180254">
    <property type="component" value="Unassembled WGS sequence"/>
</dbReference>
<gene>
    <name evidence="1" type="ORF">EUAN_08660</name>
</gene>
<comment type="caution">
    <text evidence="1">The sequence shown here is derived from an EMBL/GenBank/DDBJ whole genome shotgun (WGS) entry which is preliminary data.</text>
</comment>
<evidence type="ECO:0000313" key="1">
    <source>
        <dbReference type="EMBL" id="OHW63082.1"/>
    </source>
</evidence>
<dbReference type="EMBL" id="MKIE01000002">
    <property type="protein sequence ID" value="OHW63082.1"/>
    <property type="molecule type" value="Genomic_DNA"/>
</dbReference>
<reference evidence="1 2" key="1">
    <citation type="submission" date="2016-09" db="EMBL/GenBank/DDBJ databases">
        <title>Genome sequence of Eubacterium angustum.</title>
        <authorList>
            <person name="Poehlein A."/>
            <person name="Daniel R."/>
        </authorList>
    </citation>
    <scope>NUCLEOTIDE SEQUENCE [LARGE SCALE GENOMIC DNA]</scope>
    <source>
        <strain evidence="1 2">DSM 1989</strain>
    </source>
</reference>